<feature type="chain" id="PRO_5004334174" evidence="1">
    <location>
        <begin position="24"/>
        <end position="231"/>
    </location>
</feature>
<reference evidence="2" key="1">
    <citation type="journal article" date="2001" name="Mol. Gen. Genet.">
        <title>The complete DNA sequence of the mitochondrial genome of Physarum polycephalum.</title>
        <authorList>
            <person name="Takano H."/>
            <person name="Abe T."/>
            <person name="Sakurai R."/>
            <person name="Moriyama Y."/>
            <person name="Miyazawa Y."/>
            <person name="Nozaki H."/>
            <person name="Kawano S."/>
            <person name="Sasaki N."/>
            <person name="Kuroiwa T."/>
        </authorList>
    </citation>
    <scope>NUCLEOTIDE SEQUENCE</scope>
</reference>
<dbReference type="AlphaFoldDB" id="Q9MJ74"/>
<keyword evidence="1" id="KW-0732">Signal</keyword>
<accession>Q9MJ74</accession>
<dbReference type="RefSeq" id="NP_062854.1">
    <property type="nucleotide sequence ID" value="NC_002508.1"/>
</dbReference>
<dbReference type="EMBL" id="AB027295">
    <property type="protein sequence ID" value="BAB08088.1"/>
    <property type="molecule type" value="Genomic_DNA"/>
</dbReference>
<protein>
    <submittedName>
        <fullName evidence="2">Uncharacterized protein</fullName>
    </submittedName>
</protein>
<keyword evidence="2" id="KW-0496">Mitochondrion</keyword>
<evidence type="ECO:0000313" key="2">
    <source>
        <dbReference type="EMBL" id="BAB08088.1"/>
    </source>
</evidence>
<dbReference type="GeneID" id="1501717"/>
<feature type="signal peptide" evidence="1">
    <location>
        <begin position="1"/>
        <end position="23"/>
    </location>
</feature>
<evidence type="ECO:0000256" key="1">
    <source>
        <dbReference type="SAM" id="SignalP"/>
    </source>
</evidence>
<proteinExistence type="predicted"/>
<sequence length="231" mass="27681">MKKNKKIINIMIIWVLLTDRVKERNMQNYRKSSYSKKLLYTIYIPKISGVTLPEYPLKDVQKANFIQFFNSIVKNDPIWDNLCQTYNKVNSSFFYQKIKDAYINLTLQTAHYKEQIAIYLSFILKLIEMHPQIPIKDMCLKAVNYDVYFDINEQDSFYVTIKQNPYSPIEISLQHDNICLHTFHLLLIEEIFLQNFQDNIEPFSDLLLKDENESNKFYKQKMLLIKDTYNV</sequence>
<name>Q9MJ74_PHYPO</name>
<organism evidence="2">
    <name type="scientific">Physarum polycephalum</name>
    <name type="common">Many-headed slime mold</name>
    <name type="synonym">Badhamia polycephala</name>
    <dbReference type="NCBI Taxonomy" id="5791"/>
    <lineage>
        <taxon>Eukaryota</taxon>
        <taxon>Amoebozoa</taxon>
        <taxon>Evosea</taxon>
        <taxon>Eumycetozoa</taxon>
        <taxon>Myxogastria</taxon>
        <taxon>Myxogastromycetidae</taxon>
        <taxon>Physariida</taxon>
        <taxon>Physaraceae</taxon>
        <taxon>Physarum</taxon>
    </lineage>
</organism>
<geneLocation type="mitochondrion" evidence="2"/>